<name>A0A4R1GNB3_9GAMM</name>
<proteinExistence type="inferred from homology"/>
<comment type="similarity">
    <text evidence="1 2">Belongs to the BolA/IbaG family.</text>
</comment>
<dbReference type="RefSeq" id="WP_132286824.1">
    <property type="nucleotide sequence ID" value="NZ_SMFU01000007.1"/>
</dbReference>
<dbReference type="Gene3D" id="3.30.300.90">
    <property type="entry name" value="BolA-like"/>
    <property type="match status" value="1"/>
</dbReference>
<dbReference type="InterPro" id="IPR050961">
    <property type="entry name" value="BolA/IbaG_stress_morph_reg"/>
</dbReference>
<dbReference type="PANTHER" id="PTHR46229:SF2">
    <property type="entry name" value="BOLA-LIKE PROTEIN 1"/>
    <property type="match status" value="1"/>
</dbReference>
<accession>A0A4R1GNB3</accession>
<reference evidence="3 4" key="1">
    <citation type="submission" date="2019-03" db="EMBL/GenBank/DDBJ databases">
        <title>Genomic Encyclopedia of Archaeal and Bacterial Type Strains, Phase II (KMG-II): from individual species to whole genera.</title>
        <authorList>
            <person name="Goeker M."/>
        </authorList>
    </citation>
    <scope>NUCLEOTIDE SEQUENCE [LARGE SCALE GENOMIC DNA]</scope>
    <source>
        <strain evidence="3 4">DSM 27697</strain>
    </source>
</reference>
<dbReference type="PANTHER" id="PTHR46229">
    <property type="entry name" value="BOLA TRANSCRIPTION REGULATOR"/>
    <property type="match status" value="1"/>
</dbReference>
<evidence type="ECO:0000256" key="1">
    <source>
        <dbReference type="ARBA" id="ARBA00005578"/>
    </source>
</evidence>
<sequence>METSEIEAIIQQALPDAEIDVSGEECSFTLAIISESFEGQNLMQRQKSVLALFQTQLKTGRLHALTIKAYTPAQFAELQNTHLVQLEC</sequence>
<dbReference type="InterPro" id="IPR036065">
    <property type="entry name" value="BolA-like_sf"/>
</dbReference>
<comment type="caution">
    <text evidence="3">The sequence shown here is derived from an EMBL/GenBank/DDBJ whole genome shotgun (WGS) entry which is preliminary data.</text>
</comment>
<dbReference type="OrthoDB" id="9812890at2"/>
<dbReference type="PIRSF" id="PIRSF003113">
    <property type="entry name" value="BolA"/>
    <property type="match status" value="1"/>
</dbReference>
<dbReference type="SUPFAM" id="SSF82657">
    <property type="entry name" value="BolA-like"/>
    <property type="match status" value="1"/>
</dbReference>
<dbReference type="EMBL" id="SMFU01000007">
    <property type="protein sequence ID" value="TCK08345.1"/>
    <property type="molecule type" value="Genomic_DNA"/>
</dbReference>
<organism evidence="3 4">
    <name type="scientific">Marinobacterium mangrovicola</name>
    <dbReference type="NCBI Taxonomy" id="1476959"/>
    <lineage>
        <taxon>Bacteria</taxon>
        <taxon>Pseudomonadati</taxon>
        <taxon>Pseudomonadota</taxon>
        <taxon>Gammaproteobacteria</taxon>
        <taxon>Oceanospirillales</taxon>
        <taxon>Oceanospirillaceae</taxon>
        <taxon>Marinobacterium</taxon>
    </lineage>
</organism>
<dbReference type="Pfam" id="PF01722">
    <property type="entry name" value="BolA"/>
    <property type="match status" value="1"/>
</dbReference>
<dbReference type="InterPro" id="IPR002634">
    <property type="entry name" value="BolA"/>
</dbReference>
<evidence type="ECO:0000256" key="2">
    <source>
        <dbReference type="RuleBase" id="RU003860"/>
    </source>
</evidence>
<dbReference type="AlphaFoldDB" id="A0A4R1GNB3"/>
<gene>
    <name evidence="3" type="ORF">CLV83_0424</name>
</gene>
<protein>
    <submittedName>
        <fullName evidence="3">Acid stress-induced BolA-like protein IbaG/YrbA</fullName>
    </submittedName>
</protein>
<dbReference type="Proteomes" id="UP000294546">
    <property type="component" value="Unassembled WGS sequence"/>
</dbReference>
<evidence type="ECO:0000313" key="4">
    <source>
        <dbReference type="Proteomes" id="UP000294546"/>
    </source>
</evidence>
<evidence type="ECO:0000313" key="3">
    <source>
        <dbReference type="EMBL" id="TCK08345.1"/>
    </source>
</evidence>
<keyword evidence="4" id="KW-1185">Reference proteome</keyword>